<protein>
    <submittedName>
        <fullName evidence="5">50s ribosomal protein l13</fullName>
    </submittedName>
</protein>
<organism evidence="5 6">
    <name type="scientific">Stylonychia lemnae</name>
    <name type="common">Ciliate</name>
    <dbReference type="NCBI Taxonomy" id="5949"/>
    <lineage>
        <taxon>Eukaryota</taxon>
        <taxon>Sar</taxon>
        <taxon>Alveolata</taxon>
        <taxon>Ciliophora</taxon>
        <taxon>Intramacronucleata</taxon>
        <taxon>Spirotrichea</taxon>
        <taxon>Stichotrichia</taxon>
        <taxon>Sporadotrichida</taxon>
        <taxon>Oxytrichidae</taxon>
        <taxon>Stylonychinae</taxon>
        <taxon>Stylonychia</taxon>
    </lineage>
</organism>
<reference evidence="5 6" key="1">
    <citation type="submission" date="2014-06" db="EMBL/GenBank/DDBJ databases">
        <authorList>
            <person name="Swart Estienne"/>
        </authorList>
    </citation>
    <scope>NUCLEOTIDE SEQUENCE [LARGE SCALE GENOMIC DNA]</scope>
    <source>
        <strain evidence="5 6">130c</strain>
    </source>
</reference>
<dbReference type="InterPro" id="IPR005822">
    <property type="entry name" value="Ribosomal_uL13"/>
</dbReference>
<dbReference type="HAMAP" id="MF_01366">
    <property type="entry name" value="Ribosomal_uL13"/>
    <property type="match status" value="1"/>
</dbReference>
<dbReference type="GO" id="GO:0017148">
    <property type="term" value="P:negative regulation of translation"/>
    <property type="evidence" value="ECO:0007669"/>
    <property type="project" value="TreeGrafter"/>
</dbReference>
<dbReference type="OMA" id="PKNSIRD"/>
<sequence length="319" mass="37329">MVNSKAFSKVNSGEYTRFHSQDHKDLKFSSFLRKDKDYSVEPYRGVPLVDKRFEPKPEYSRLKFDPDVRSVADDFENHLVYRYMQGILPDQKPESSYVAVNHNGQVWHLFNAEKMPIGRLAAMAAVFIRGKNKPGFVLNKEDQGDKIVVVNASKIMITGKKKHQKLYRHYTGYVGNLKEIPFLELQEKNPREIIRRAIKGMIPKNSIRDDIVERNLIVHNGLYHNHYAQKLPHFVRQKPEDINKDYGINTITKEDYYVEFESNPANPPVEFKDFERRIDPEVGTPIPSMTKTHTEGSRPMQINRQLQKSFKSLRNFKKF</sequence>
<keyword evidence="6" id="KW-1185">Reference proteome</keyword>
<dbReference type="AlphaFoldDB" id="A0A078B6G3"/>
<dbReference type="GO" id="GO:0003729">
    <property type="term" value="F:mRNA binding"/>
    <property type="evidence" value="ECO:0007669"/>
    <property type="project" value="TreeGrafter"/>
</dbReference>
<dbReference type="EMBL" id="CCKQ01017893">
    <property type="protein sequence ID" value="CDW89811.1"/>
    <property type="molecule type" value="Genomic_DNA"/>
</dbReference>
<keyword evidence="3" id="KW-0687">Ribonucleoprotein</keyword>
<evidence type="ECO:0000313" key="6">
    <source>
        <dbReference type="Proteomes" id="UP000039865"/>
    </source>
</evidence>
<dbReference type="InParanoid" id="A0A078B6G3"/>
<dbReference type="NCBIfam" id="TIGR01066">
    <property type="entry name" value="rplM_bact"/>
    <property type="match status" value="1"/>
</dbReference>
<dbReference type="PANTHER" id="PTHR11545">
    <property type="entry name" value="RIBOSOMAL PROTEIN L13"/>
    <property type="match status" value="1"/>
</dbReference>
<dbReference type="GO" id="GO:0003735">
    <property type="term" value="F:structural constituent of ribosome"/>
    <property type="evidence" value="ECO:0007669"/>
    <property type="project" value="InterPro"/>
</dbReference>
<dbReference type="Proteomes" id="UP000039865">
    <property type="component" value="Unassembled WGS sequence"/>
</dbReference>
<feature type="region of interest" description="Disordered" evidence="4">
    <location>
        <begin position="280"/>
        <end position="299"/>
    </location>
</feature>
<dbReference type="InterPro" id="IPR036899">
    <property type="entry name" value="Ribosomal_uL13_sf"/>
</dbReference>
<dbReference type="SUPFAM" id="SSF52161">
    <property type="entry name" value="Ribosomal protein L13"/>
    <property type="match status" value="1"/>
</dbReference>
<dbReference type="GO" id="GO:0005762">
    <property type="term" value="C:mitochondrial large ribosomal subunit"/>
    <property type="evidence" value="ECO:0007669"/>
    <property type="project" value="TreeGrafter"/>
</dbReference>
<evidence type="ECO:0000256" key="1">
    <source>
        <dbReference type="ARBA" id="ARBA00006227"/>
    </source>
</evidence>
<keyword evidence="2 5" id="KW-0689">Ribosomal protein</keyword>
<dbReference type="PANTHER" id="PTHR11545:SF2">
    <property type="entry name" value="LARGE RIBOSOMAL SUBUNIT PROTEIN UL13M"/>
    <property type="match status" value="1"/>
</dbReference>
<evidence type="ECO:0000256" key="3">
    <source>
        <dbReference type="ARBA" id="ARBA00023274"/>
    </source>
</evidence>
<proteinExistence type="inferred from homology"/>
<accession>A0A078B6G3</accession>
<comment type="similarity">
    <text evidence="1">Belongs to the universal ribosomal protein uL13 family.</text>
</comment>
<dbReference type="InterPro" id="IPR005823">
    <property type="entry name" value="Ribosomal_uL13_bac-type"/>
</dbReference>
<name>A0A078B6G3_STYLE</name>
<dbReference type="Gene3D" id="3.90.1180.10">
    <property type="entry name" value="Ribosomal protein L13"/>
    <property type="match status" value="1"/>
</dbReference>
<evidence type="ECO:0000256" key="2">
    <source>
        <dbReference type="ARBA" id="ARBA00022980"/>
    </source>
</evidence>
<evidence type="ECO:0000313" key="5">
    <source>
        <dbReference type="EMBL" id="CDW89811.1"/>
    </source>
</evidence>
<gene>
    <name evidence="5" type="primary">Contig12602.g13442</name>
    <name evidence="5" type="ORF">STYLEM_18950</name>
</gene>
<dbReference type="OrthoDB" id="311781at2759"/>
<dbReference type="Pfam" id="PF00572">
    <property type="entry name" value="Ribosomal_L13"/>
    <property type="match status" value="1"/>
</dbReference>
<dbReference type="GO" id="GO:0006412">
    <property type="term" value="P:translation"/>
    <property type="evidence" value="ECO:0007669"/>
    <property type="project" value="InterPro"/>
</dbReference>
<evidence type="ECO:0000256" key="4">
    <source>
        <dbReference type="SAM" id="MobiDB-lite"/>
    </source>
</evidence>
<dbReference type="CDD" id="cd00392">
    <property type="entry name" value="Ribosomal_L13"/>
    <property type="match status" value="1"/>
</dbReference>